<dbReference type="InterPro" id="IPR050167">
    <property type="entry name" value="Ser_Thr_protein_kinase"/>
</dbReference>
<name>A0A2N0NMY7_9GLOM</name>
<sequence>MEYHKLGDLTHYIARNFFDINWYNKLNILRNIIYGLKNIHDANIIHKDYHSGNIFIKKDDHCTSNIKAITGDLGLSAIEQSDNDDDEIYGIIPFVAPEIFQGQKYTKASDIYSFGMIMWELMTGRRPFWDKSHDTDLIIEICDGLRPPIVTNAPEGYIELMQNCWHSDPNKRPTADDIWMKFCYVTSKLYYGKERYNQTKIINSPDIGPITNNPGAIYKSRPLSTMIKSVKLTKSLKIQSTIQELGKRKFNNNLIENDNEDNSVKKFKLCEDKRDDYLSKELKFDINDNINSNKPNINNSYTSKELNFDI</sequence>
<feature type="domain" description="Protein kinase" evidence="1">
    <location>
        <begin position="1"/>
        <end position="185"/>
    </location>
</feature>
<reference evidence="2 3" key="2">
    <citation type="submission" date="2017-09" db="EMBL/GenBank/DDBJ databases">
        <title>Extensive intraspecific genome diversity in a model arbuscular mycorrhizal fungus.</title>
        <authorList>
            <person name="Chen E.C."/>
            <person name="Morin E."/>
            <person name="Beaudet D."/>
            <person name="Noel J."/>
            <person name="Ndikumana S."/>
            <person name="Charron P."/>
            <person name="St-Onge C."/>
            <person name="Giorgi J."/>
            <person name="Grigoriev I.V."/>
            <person name="Roux C."/>
            <person name="Martin F.M."/>
            <person name="Corradi N."/>
        </authorList>
    </citation>
    <scope>NUCLEOTIDE SEQUENCE [LARGE SCALE GENOMIC DNA]</scope>
    <source>
        <strain evidence="2 3">A5</strain>
    </source>
</reference>
<protein>
    <submittedName>
        <fullName evidence="2">Kinase-like protein</fullName>
    </submittedName>
</protein>
<gene>
    <name evidence="2" type="ORF">RhiirA5_435728</name>
</gene>
<dbReference type="VEuPathDB" id="FungiDB:RhiirFUN_007092"/>
<reference evidence="2 3" key="1">
    <citation type="submission" date="2016-04" db="EMBL/GenBank/DDBJ databases">
        <title>Genome analyses suggest a sexual origin of heterokaryosis in a supposedly ancient asexual fungus.</title>
        <authorList>
            <person name="Ropars J."/>
            <person name="Sedzielewska K."/>
            <person name="Noel J."/>
            <person name="Charron P."/>
            <person name="Farinelli L."/>
            <person name="Marton T."/>
            <person name="Kruger M."/>
            <person name="Pelin A."/>
            <person name="Brachmann A."/>
            <person name="Corradi N."/>
        </authorList>
    </citation>
    <scope>NUCLEOTIDE SEQUENCE [LARGE SCALE GENOMIC DNA]</scope>
    <source>
        <strain evidence="2 3">A5</strain>
    </source>
</reference>
<dbReference type="Proteomes" id="UP000232722">
    <property type="component" value="Unassembled WGS sequence"/>
</dbReference>
<dbReference type="PRINTS" id="PR00109">
    <property type="entry name" value="TYRKINASE"/>
</dbReference>
<dbReference type="AlphaFoldDB" id="A0A2N0NMY7"/>
<accession>A0A2N0NMY7</accession>
<dbReference type="GO" id="GO:0007165">
    <property type="term" value="P:signal transduction"/>
    <property type="evidence" value="ECO:0007669"/>
    <property type="project" value="TreeGrafter"/>
</dbReference>
<dbReference type="VEuPathDB" id="FungiDB:RhiirA1_462990"/>
<dbReference type="PANTHER" id="PTHR23257:SF963">
    <property type="entry name" value="AT08303P"/>
    <property type="match status" value="1"/>
</dbReference>
<evidence type="ECO:0000259" key="1">
    <source>
        <dbReference type="PROSITE" id="PS50011"/>
    </source>
</evidence>
<proteinExistence type="predicted"/>
<dbReference type="Gene3D" id="1.10.510.10">
    <property type="entry name" value="Transferase(Phosphotransferase) domain 1"/>
    <property type="match status" value="1"/>
</dbReference>
<dbReference type="SUPFAM" id="SSF56112">
    <property type="entry name" value="Protein kinase-like (PK-like)"/>
    <property type="match status" value="1"/>
</dbReference>
<dbReference type="InterPro" id="IPR000719">
    <property type="entry name" value="Prot_kinase_dom"/>
</dbReference>
<dbReference type="GO" id="GO:0004672">
    <property type="term" value="F:protein kinase activity"/>
    <property type="evidence" value="ECO:0007669"/>
    <property type="project" value="InterPro"/>
</dbReference>
<dbReference type="InterPro" id="IPR001245">
    <property type="entry name" value="Ser-Thr/Tyr_kinase_cat_dom"/>
</dbReference>
<dbReference type="PROSITE" id="PS50011">
    <property type="entry name" value="PROTEIN_KINASE_DOM"/>
    <property type="match status" value="1"/>
</dbReference>
<keyword evidence="2" id="KW-0808">Transferase</keyword>
<evidence type="ECO:0000313" key="2">
    <source>
        <dbReference type="EMBL" id="PKB95952.1"/>
    </source>
</evidence>
<dbReference type="VEuPathDB" id="FungiDB:FUN_005005"/>
<evidence type="ECO:0000313" key="3">
    <source>
        <dbReference type="Proteomes" id="UP000232722"/>
    </source>
</evidence>
<keyword evidence="2" id="KW-0418">Kinase</keyword>
<organism evidence="2 3">
    <name type="scientific">Rhizophagus irregularis</name>
    <dbReference type="NCBI Taxonomy" id="588596"/>
    <lineage>
        <taxon>Eukaryota</taxon>
        <taxon>Fungi</taxon>
        <taxon>Fungi incertae sedis</taxon>
        <taxon>Mucoromycota</taxon>
        <taxon>Glomeromycotina</taxon>
        <taxon>Glomeromycetes</taxon>
        <taxon>Glomerales</taxon>
        <taxon>Glomeraceae</taxon>
        <taxon>Rhizophagus</taxon>
    </lineage>
</organism>
<comment type="caution">
    <text evidence="2">The sequence shown here is derived from an EMBL/GenBank/DDBJ whole genome shotgun (WGS) entry which is preliminary data.</text>
</comment>
<dbReference type="PANTHER" id="PTHR23257">
    <property type="entry name" value="SERINE-THREONINE PROTEIN KINASE"/>
    <property type="match status" value="1"/>
</dbReference>
<dbReference type="GO" id="GO:0005737">
    <property type="term" value="C:cytoplasm"/>
    <property type="evidence" value="ECO:0007669"/>
    <property type="project" value="TreeGrafter"/>
</dbReference>
<dbReference type="InterPro" id="IPR011009">
    <property type="entry name" value="Kinase-like_dom_sf"/>
</dbReference>
<dbReference type="Pfam" id="PF07714">
    <property type="entry name" value="PK_Tyr_Ser-Thr"/>
    <property type="match status" value="1"/>
</dbReference>
<dbReference type="EMBL" id="LLXJ01004303">
    <property type="protein sequence ID" value="PKB95952.1"/>
    <property type="molecule type" value="Genomic_DNA"/>
</dbReference>
<dbReference type="GO" id="GO:0005524">
    <property type="term" value="F:ATP binding"/>
    <property type="evidence" value="ECO:0007669"/>
    <property type="project" value="InterPro"/>
</dbReference>